<accession>A0A840NF93</accession>
<keyword evidence="1" id="KW-0472">Membrane</keyword>
<evidence type="ECO:0000313" key="2">
    <source>
        <dbReference type="EMBL" id="MBB5068933.1"/>
    </source>
</evidence>
<keyword evidence="1" id="KW-1133">Transmembrane helix</keyword>
<name>A0A840NF93_9PSEU</name>
<keyword evidence="3" id="KW-1185">Reference proteome</keyword>
<reference evidence="2 3" key="1">
    <citation type="submission" date="2020-08" db="EMBL/GenBank/DDBJ databases">
        <title>Sequencing the genomes of 1000 actinobacteria strains.</title>
        <authorList>
            <person name="Klenk H.-P."/>
        </authorList>
    </citation>
    <scope>NUCLEOTIDE SEQUENCE [LARGE SCALE GENOMIC DNA]</scope>
    <source>
        <strain evidence="2 3">DSM 45582</strain>
    </source>
</reference>
<dbReference type="Proteomes" id="UP000580474">
    <property type="component" value="Unassembled WGS sequence"/>
</dbReference>
<dbReference type="EMBL" id="JACHIV010000001">
    <property type="protein sequence ID" value="MBB5068933.1"/>
    <property type="molecule type" value="Genomic_DNA"/>
</dbReference>
<comment type="caution">
    <text evidence="2">The sequence shown here is derived from an EMBL/GenBank/DDBJ whole genome shotgun (WGS) entry which is preliminary data.</text>
</comment>
<sequence length="102" mass="11062">MTEPDRPEHGTPDEHAADIAELERKSGTAARLFDVRSVIGGLFVFYGLLIGAAGLFADADALAKAQGININLWTGLAMLLVGGFFLLWLKTRPLRVEPPNEE</sequence>
<protein>
    <submittedName>
        <fullName evidence="2">Uncharacterized protein</fullName>
    </submittedName>
</protein>
<dbReference type="AlphaFoldDB" id="A0A840NF93"/>
<gene>
    <name evidence="2" type="ORF">BJ969_002021</name>
</gene>
<keyword evidence="1" id="KW-0812">Transmembrane</keyword>
<proteinExistence type="predicted"/>
<dbReference type="RefSeq" id="WP_184478691.1">
    <property type="nucleotide sequence ID" value="NZ_JACHIV010000001.1"/>
</dbReference>
<evidence type="ECO:0000313" key="3">
    <source>
        <dbReference type="Proteomes" id="UP000580474"/>
    </source>
</evidence>
<organism evidence="2 3">
    <name type="scientific">Saccharopolyspora gloriosae</name>
    <dbReference type="NCBI Taxonomy" id="455344"/>
    <lineage>
        <taxon>Bacteria</taxon>
        <taxon>Bacillati</taxon>
        <taxon>Actinomycetota</taxon>
        <taxon>Actinomycetes</taxon>
        <taxon>Pseudonocardiales</taxon>
        <taxon>Pseudonocardiaceae</taxon>
        <taxon>Saccharopolyspora</taxon>
    </lineage>
</organism>
<feature type="transmembrane region" description="Helical" evidence="1">
    <location>
        <begin position="33"/>
        <end position="56"/>
    </location>
</feature>
<feature type="transmembrane region" description="Helical" evidence="1">
    <location>
        <begin position="68"/>
        <end position="89"/>
    </location>
</feature>
<evidence type="ECO:0000256" key="1">
    <source>
        <dbReference type="SAM" id="Phobius"/>
    </source>
</evidence>